<protein>
    <submittedName>
        <fullName evidence="1">Callose synthase 6</fullName>
    </submittedName>
</protein>
<evidence type="ECO:0000313" key="2">
    <source>
        <dbReference type="Proteomes" id="UP001060215"/>
    </source>
</evidence>
<name>A0ACC0H339_9ERIC</name>
<reference evidence="1 2" key="1">
    <citation type="journal article" date="2022" name="Plant J.">
        <title>Chromosome-level genome of Camellia lanceoleosa provides a valuable resource for understanding genome evolution and self-incompatibility.</title>
        <authorList>
            <person name="Gong W."/>
            <person name="Xiao S."/>
            <person name="Wang L."/>
            <person name="Liao Z."/>
            <person name="Chang Y."/>
            <person name="Mo W."/>
            <person name="Hu G."/>
            <person name="Li W."/>
            <person name="Zhao G."/>
            <person name="Zhu H."/>
            <person name="Hu X."/>
            <person name="Ji K."/>
            <person name="Xiang X."/>
            <person name="Song Q."/>
            <person name="Yuan D."/>
            <person name="Jin S."/>
            <person name="Zhang L."/>
        </authorList>
    </citation>
    <scope>NUCLEOTIDE SEQUENCE [LARGE SCALE GENOMIC DNA]</scope>
    <source>
        <strain evidence="1">SQ_2022a</strain>
    </source>
</reference>
<proteinExistence type="predicted"/>
<comment type="caution">
    <text evidence="1">The sequence shown here is derived from an EMBL/GenBank/DDBJ whole genome shotgun (WGS) entry which is preliminary data.</text>
</comment>
<accession>A0ACC0H339</accession>
<gene>
    <name evidence="1" type="ORF">LOK49_LG07G01249</name>
</gene>
<dbReference type="EMBL" id="CM045764">
    <property type="protein sequence ID" value="KAI8007137.1"/>
    <property type="molecule type" value="Genomic_DNA"/>
</dbReference>
<sequence>MSSALIWRLGIGRSRLRSRDFKNMSIFATIDKEEEETKHKLTRNDPREIQKYYQNFYEKNIKDGQYTKTLEEMAKIYQIATVLYDVLTTVVPAEKVDDETARYAIEVEEKKKTG</sequence>
<evidence type="ECO:0000313" key="1">
    <source>
        <dbReference type="EMBL" id="KAI8007137.1"/>
    </source>
</evidence>
<keyword evidence="2" id="KW-1185">Reference proteome</keyword>
<organism evidence="1 2">
    <name type="scientific">Camellia lanceoleosa</name>
    <dbReference type="NCBI Taxonomy" id="1840588"/>
    <lineage>
        <taxon>Eukaryota</taxon>
        <taxon>Viridiplantae</taxon>
        <taxon>Streptophyta</taxon>
        <taxon>Embryophyta</taxon>
        <taxon>Tracheophyta</taxon>
        <taxon>Spermatophyta</taxon>
        <taxon>Magnoliopsida</taxon>
        <taxon>eudicotyledons</taxon>
        <taxon>Gunneridae</taxon>
        <taxon>Pentapetalae</taxon>
        <taxon>asterids</taxon>
        <taxon>Ericales</taxon>
        <taxon>Theaceae</taxon>
        <taxon>Camellia</taxon>
    </lineage>
</organism>
<dbReference type="Proteomes" id="UP001060215">
    <property type="component" value="Chromosome 7"/>
</dbReference>